<name>A0AA97NVZ8_PYRO3</name>
<dbReference type="AlphaFoldDB" id="A0AA97NVZ8"/>
<sequence length="59" mass="6776">MPSEKYSFRSRGGCNAMVLRKLSAPSRPGEQLRWMRGRVMMPIKARKQQKQWSIPRGGG</sequence>
<dbReference type="EMBL" id="JH793872">
    <property type="protein sequence ID" value="ELQ37460.1"/>
    <property type="molecule type" value="Genomic_DNA"/>
</dbReference>
<dbReference type="Proteomes" id="UP000011086">
    <property type="component" value="Unassembled WGS sequence"/>
</dbReference>
<accession>A0AA97NVZ8</accession>
<gene>
    <name evidence="1" type="ORF">OOU_Y34scaffold00592g8</name>
</gene>
<proteinExistence type="predicted"/>
<organism evidence="1">
    <name type="scientific">Pyricularia oryzae (strain Y34)</name>
    <name type="common">Rice blast fungus</name>
    <name type="synonym">Magnaporthe oryzae</name>
    <dbReference type="NCBI Taxonomy" id="1143189"/>
    <lineage>
        <taxon>Eukaryota</taxon>
        <taxon>Fungi</taxon>
        <taxon>Dikarya</taxon>
        <taxon>Ascomycota</taxon>
        <taxon>Pezizomycotina</taxon>
        <taxon>Sordariomycetes</taxon>
        <taxon>Sordariomycetidae</taxon>
        <taxon>Magnaporthales</taxon>
        <taxon>Pyriculariaceae</taxon>
        <taxon>Pyricularia</taxon>
    </lineage>
</organism>
<protein>
    <submittedName>
        <fullName evidence="1">Uncharacterized protein</fullName>
    </submittedName>
</protein>
<reference evidence="1" key="1">
    <citation type="journal article" date="2012" name="PLoS Genet.">
        <title>Comparative analysis of the genomes of two field isolates of the rice blast fungus Magnaporthe oryzae.</title>
        <authorList>
            <person name="Xue M."/>
            <person name="Yang J."/>
            <person name="Li Z."/>
            <person name="Hu S."/>
            <person name="Yao N."/>
            <person name="Dean R.A."/>
            <person name="Zhao W."/>
            <person name="Shen M."/>
            <person name="Zhang H."/>
            <person name="Li C."/>
            <person name="Liu L."/>
            <person name="Cao L."/>
            <person name="Xu X."/>
            <person name="Xing Y."/>
            <person name="Hsiang T."/>
            <person name="Zhang Z."/>
            <person name="Xu J.R."/>
            <person name="Peng Y.L."/>
        </authorList>
    </citation>
    <scope>NUCLEOTIDE SEQUENCE</scope>
    <source>
        <strain evidence="1">Y34</strain>
    </source>
</reference>
<evidence type="ECO:0000313" key="1">
    <source>
        <dbReference type="EMBL" id="ELQ37460.1"/>
    </source>
</evidence>